<sequence length="599" mass="62074">MRIRIVAIFSLVVLLVAPQVAHSAQSLNVNFADHYGGGTSISRITTSPRAVMTMGAPYVLCSSFNDPKCASSASATAILPICKSISQADCVEALAVSTPQVESGSATLLKTIGTTIFPADAALGTPEGSDWSLFEVSQLKSAGEQHLYAVKVMVTLEKFPGVGVKSTDFSASVIPYTLGTTNTPPMRSEEFIDPTGKTTVSTTGADPNCIWKEMTQCGVEGKFPKDARVKLTVHIGNYLSTWLHGRLTDPSVTITAIDTKQNRLTVEAQPVDVPASKTSQSVDASNSALVDSFRDLAGNLPPGDIGMMVEASDSDAMRTFARFEKFFGDKASRLDSVWSFRALGASAAQSGFATMPTTPAEIMAAMATMGAPSAAGVSTAANALGMGAAAAKCSSQVSAITGAVLGTSSTTALVGLVTTNAMTYEASPPQFVDGSLNYKVAGLHFNPDGTVFSGRYDLVMDAKVARCLYGYSDSNAPLQASVEVVDSNGSSRVTTATLREVNGWLKLGVYGFSFSSPTLKVKLTQATPVVKTEPAAPATAPAPVTTPVTAPATAPAPVTAAVITKVATKAKTISCVKGKTIKKVTGATPKCPAGFKLKA</sequence>
<evidence type="ECO:0000313" key="1">
    <source>
        <dbReference type="EMBL" id="CAB4712801.1"/>
    </source>
</evidence>
<reference evidence="1" key="1">
    <citation type="submission" date="2020-05" db="EMBL/GenBank/DDBJ databases">
        <authorList>
            <person name="Chiriac C."/>
            <person name="Salcher M."/>
            <person name="Ghai R."/>
            <person name="Kavagutti S V."/>
        </authorList>
    </citation>
    <scope>NUCLEOTIDE SEQUENCE</scope>
</reference>
<protein>
    <submittedName>
        <fullName evidence="1">Unannotated protein</fullName>
    </submittedName>
</protein>
<dbReference type="EMBL" id="CAEZXW010000103">
    <property type="protein sequence ID" value="CAB4712801.1"/>
    <property type="molecule type" value="Genomic_DNA"/>
</dbReference>
<accession>A0A6J6QLX0</accession>
<proteinExistence type="predicted"/>
<name>A0A6J6QLX0_9ZZZZ</name>
<dbReference type="AlphaFoldDB" id="A0A6J6QLX0"/>
<gene>
    <name evidence="1" type="ORF">UFOPK2593_01258</name>
</gene>
<organism evidence="1">
    <name type="scientific">freshwater metagenome</name>
    <dbReference type="NCBI Taxonomy" id="449393"/>
    <lineage>
        <taxon>unclassified sequences</taxon>
        <taxon>metagenomes</taxon>
        <taxon>ecological metagenomes</taxon>
    </lineage>
</organism>